<dbReference type="EMBL" id="VSWC01000148">
    <property type="protein sequence ID" value="KAA1075753.1"/>
    <property type="molecule type" value="Genomic_DNA"/>
</dbReference>
<proteinExistence type="predicted"/>
<evidence type="ECO:0000256" key="1">
    <source>
        <dbReference type="SAM" id="MobiDB-lite"/>
    </source>
</evidence>
<accession>A0A5B0MHV3</accession>
<dbReference type="AlphaFoldDB" id="A0A5B0MHV3"/>
<comment type="caution">
    <text evidence="2">The sequence shown here is derived from an EMBL/GenBank/DDBJ whole genome shotgun (WGS) entry which is preliminary data.</text>
</comment>
<sequence length="165" mass="18863">MKRKQRAKTPEQEVIDIDEIEGPTSRKSQERWKRFVKFVTSSGDICGRSIKKDKSSSTKSFHAHLDTFHRISDPSLAKKTKMKHMDISKWSKSGTLQPQEILSGSCPTPQQRRHDLAPNFTAFMAVTAHFIDENFQMKNLTLGVPQVEGVHNGQKFAQLFYDVLD</sequence>
<name>A0A5B0MHV3_PUCGR</name>
<evidence type="ECO:0000313" key="3">
    <source>
        <dbReference type="Proteomes" id="UP000324748"/>
    </source>
</evidence>
<evidence type="ECO:0000313" key="2">
    <source>
        <dbReference type="EMBL" id="KAA1075753.1"/>
    </source>
</evidence>
<organism evidence="2 3">
    <name type="scientific">Puccinia graminis f. sp. tritici</name>
    <dbReference type="NCBI Taxonomy" id="56615"/>
    <lineage>
        <taxon>Eukaryota</taxon>
        <taxon>Fungi</taxon>
        <taxon>Dikarya</taxon>
        <taxon>Basidiomycota</taxon>
        <taxon>Pucciniomycotina</taxon>
        <taxon>Pucciniomycetes</taxon>
        <taxon>Pucciniales</taxon>
        <taxon>Pucciniaceae</taxon>
        <taxon>Puccinia</taxon>
    </lineage>
</organism>
<protein>
    <recommendedName>
        <fullName evidence="4">BED-type domain-containing protein</fullName>
    </recommendedName>
</protein>
<evidence type="ECO:0008006" key="4">
    <source>
        <dbReference type="Google" id="ProtNLM"/>
    </source>
</evidence>
<feature type="region of interest" description="Disordered" evidence="1">
    <location>
        <begin position="1"/>
        <end position="28"/>
    </location>
</feature>
<reference evidence="2 3" key="1">
    <citation type="submission" date="2019-05" db="EMBL/GenBank/DDBJ databases">
        <title>Emergence of the Ug99 lineage of the wheat stem rust pathogen through somatic hybridization.</title>
        <authorList>
            <person name="Li F."/>
            <person name="Upadhyaya N.M."/>
            <person name="Sperschneider J."/>
            <person name="Matny O."/>
            <person name="Nguyen-Phuc H."/>
            <person name="Mago R."/>
            <person name="Raley C."/>
            <person name="Miller M.E."/>
            <person name="Silverstein K.A.T."/>
            <person name="Henningsen E."/>
            <person name="Hirsch C.D."/>
            <person name="Visser B."/>
            <person name="Pretorius Z.A."/>
            <person name="Steffenson B.J."/>
            <person name="Schwessinger B."/>
            <person name="Dodds P.N."/>
            <person name="Figueroa M."/>
        </authorList>
    </citation>
    <scope>NUCLEOTIDE SEQUENCE [LARGE SCALE GENOMIC DNA]</scope>
    <source>
        <strain evidence="2">21-0</strain>
    </source>
</reference>
<gene>
    <name evidence="2" type="ORF">PGT21_000978</name>
</gene>
<dbReference type="Proteomes" id="UP000324748">
    <property type="component" value="Unassembled WGS sequence"/>
</dbReference>
<keyword evidence="3" id="KW-1185">Reference proteome</keyword>
<dbReference type="OrthoDB" id="2505635at2759"/>